<keyword evidence="6 19" id="KW-0812">Transmembrane</keyword>
<feature type="transmembrane region" description="Helical" evidence="19">
    <location>
        <begin position="541"/>
        <end position="561"/>
    </location>
</feature>
<evidence type="ECO:0000256" key="6">
    <source>
        <dbReference type="ARBA" id="ARBA00022692"/>
    </source>
</evidence>
<evidence type="ECO:0000256" key="13">
    <source>
        <dbReference type="ARBA" id="ARBA00023180"/>
    </source>
</evidence>
<evidence type="ECO:0000256" key="1">
    <source>
        <dbReference type="ARBA" id="ARBA00001003"/>
    </source>
</evidence>
<keyword evidence="7" id="KW-0053">Apoptosis</keyword>
<comment type="subcellular location">
    <subcellularLocation>
        <location evidence="2">Golgi apparatus</location>
        <location evidence="2">trans-Golgi network membrane</location>
        <topology evidence="2">Single-pass type I membrane protein</topology>
    </subcellularLocation>
</comment>
<dbReference type="Proteomes" id="UP000094236">
    <property type="component" value="Unassembled WGS sequence"/>
</dbReference>
<evidence type="ECO:0000313" key="21">
    <source>
        <dbReference type="Proteomes" id="UP000094236"/>
    </source>
</evidence>
<evidence type="ECO:0000256" key="18">
    <source>
        <dbReference type="SAM" id="MobiDB-lite"/>
    </source>
</evidence>
<name>A0A1E4TXL2_PACTA</name>
<evidence type="ECO:0000313" key="20">
    <source>
        <dbReference type="EMBL" id="ODV96469.1"/>
    </source>
</evidence>
<comment type="catalytic activity">
    <reaction evidence="1">
        <text>Preferential release of a C-terminal arginine or lysine residue.</text>
        <dbReference type="EC" id="3.4.16.6"/>
    </reaction>
</comment>
<dbReference type="GO" id="GO:0006508">
    <property type="term" value="P:proteolysis"/>
    <property type="evidence" value="ECO:0007669"/>
    <property type="project" value="UniProtKB-KW"/>
</dbReference>
<dbReference type="EC" id="3.4.16.6" evidence="14"/>
<dbReference type="STRING" id="669874.A0A1E4TXL2"/>
<dbReference type="Pfam" id="PF00450">
    <property type="entry name" value="Peptidase_S10"/>
    <property type="match status" value="1"/>
</dbReference>
<dbReference type="PROSITE" id="PS00560">
    <property type="entry name" value="CARBOXYPEPT_SER_HIS"/>
    <property type="match status" value="1"/>
</dbReference>
<keyword evidence="10 19" id="KW-1133">Transmembrane helix</keyword>
<evidence type="ECO:0000256" key="8">
    <source>
        <dbReference type="ARBA" id="ARBA00022729"/>
    </source>
</evidence>
<feature type="compositionally biased region" description="Low complexity" evidence="18">
    <location>
        <begin position="641"/>
        <end position="651"/>
    </location>
</feature>
<keyword evidence="12 19" id="KW-0472">Membrane</keyword>
<protein>
    <recommendedName>
        <fullName evidence="16">Pheromone-processing carboxypeptidase KEX1</fullName>
        <ecNumber evidence="14">3.4.16.6</ecNumber>
    </recommendedName>
    <alternativeName>
        <fullName evidence="17">Carboxypeptidase D</fullName>
    </alternativeName>
    <alternativeName>
        <fullName evidence="15">Pheromone-processing carboxypeptidase kex1</fullName>
    </alternativeName>
</protein>
<feature type="region of interest" description="Disordered" evidence="18">
    <location>
        <begin position="694"/>
        <end position="726"/>
    </location>
</feature>
<evidence type="ECO:0000256" key="19">
    <source>
        <dbReference type="SAM" id="Phobius"/>
    </source>
</evidence>
<comment type="similarity">
    <text evidence="3">Belongs to the peptidase S10 family.</text>
</comment>
<dbReference type="InterPro" id="IPR029058">
    <property type="entry name" value="AB_hydrolase_fold"/>
</dbReference>
<feature type="compositionally biased region" description="Low complexity" evidence="18">
    <location>
        <begin position="504"/>
        <end position="525"/>
    </location>
</feature>
<reference evidence="21" key="1">
    <citation type="submission" date="2016-05" db="EMBL/GenBank/DDBJ databases">
        <title>Comparative genomics of biotechnologically important yeasts.</title>
        <authorList>
            <consortium name="DOE Joint Genome Institute"/>
            <person name="Riley R."/>
            <person name="Haridas S."/>
            <person name="Wolfe K.H."/>
            <person name="Lopes M.R."/>
            <person name="Hittinger C.T."/>
            <person name="Goker M."/>
            <person name="Salamov A."/>
            <person name="Wisecaver J."/>
            <person name="Long T.M."/>
            <person name="Aerts A.L."/>
            <person name="Barry K."/>
            <person name="Choi C."/>
            <person name="Clum A."/>
            <person name="Coughlan A.Y."/>
            <person name="Deshpande S."/>
            <person name="Douglass A.P."/>
            <person name="Hanson S.J."/>
            <person name="Klenk H.-P."/>
            <person name="Labutti K."/>
            <person name="Lapidus A."/>
            <person name="Lindquist E."/>
            <person name="Lipzen A."/>
            <person name="Meier-Kolthoff J.P."/>
            <person name="Ohm R.A."/>
            <person name="Otillar R.P."/>
            <person name="Pangilinan J."/>
            <person name="Peng Y."/>
            <person name="Rokas A."/>
            <person name="Rosa C.A."/>
            <person name="Scheuner C."/>
            <person name="Sibirny A.A."/>
            <person name="Slot J.C."/>
            <person name="Stielow J.B."/>
            <person name="Sun H."/>
            <person name="Kurtzman C.P."/>
            <person name="Blackwell M."/>
            <person name="Grigoriev I.V."/>
            <person name="Jeffries T.W."/>
        </authorList>
    </citation>
    <scope>NUCLEOTIDE SEQUENCE [LARGE SCALE GENOMIC DNA]</scope>
    <source>
        <strain evidence="21">NRRL Y-2460</strain>
    </source>
</reference>
<sequence>MVLVISSMSRYAIVVSIIPFFVTVVLSLPIPKELKDEYLVKFLPGLDSLAVNERPIMYAGHVEIHPEDDDNYFFWKFIKNDNSTGNGGSSDLSSDIHNRTVFWLNGGPGCSSMDGALMELGPLRINSKQNVEYNKGNWMEIGDLVFVDQPGGTGFSYTSKYDKELYEVSADFVVFLEKYFELFPEDLDKEIYLAGESFAGQYIPYILKAIFEKNEAILKSGNNTSTINMKGALIGNGWISPDVQSASYLPFMVKAGLISQDNESFGDLLKQQEKCQKLINNGPSNGITPYECSAILEKLLVSTKNETAPSNEQCINMYDYSLKDSFPSCGMNWPPLLDDVNGFLRNPKIKEYLNLKKLRQWNECDSAVSRYLTAKNSPAAIEFLPDLLQKIPIALFNGDRDIICNHMGTENMISSMKWGGSDRKGFSRDTDFINWYYDDALSGVIKSERNLTYITVYGASHMVPFDKPAVSRGLVDILTGNIKDYNNGENTGISTPIYSDVESNSANGTIGSTSSNGDGSSDSNTPATSSPSNFKTPHSTAFYIFEVTVVVIILYGIHYFYKYYHSLAKQRPTSILANNASTKNKKAKKQVHWEDEEVDLAEDNNEQNEQNEQIGQIGQIDQIEQTGQHSQENKKDPDPTSHSSNSSFIGSIWGKISGANSDVRYERVNEDIEMSGGEILNNHNNTEFIIDSEEEEEGNENYTNQTNNNNNNNNNNNSNNGNRSIV</sequence>
<gene>
    <name evidence="20" type="ORF">PACTADRAFT_49810</name>
</gene>
<organism evidence="20 21">
    <name type="scientific">Pachysolen tannophilus NRRL Y-2460</name>
    <dbReference type="NCBI Taxonomy" id="669874"/>
    <lineage>
        <taxon>Eukaryota</taxon>
        <taxon>Fungi</taxon>
        <taxon>Dikarya</taxon>
        <taxon>Ascomycota</taxon>
        <taxon>Saccharomycotina</taxon>
        <taxon>Pichiomycetes</taxon>
        <taxon>Pachysolenaceae</taxon>
        <taxon>Pachysolen</taxon>
    </lineage>
</organism>
<keyword evidence="13" id="KW-0325">Glycoprotein</keyword>
<evidence type="ECO:0000256" key="14">
    <source>
        <dbReference type="ARBA" id="ARBA00038895"/>
    </source>
</evidence>
<dbReference type="GO" id="GO:0005802">
    <property type="term" value="C:trans-Golgi network"/>
    <property type="evidence" value="ECO:0007669"/>
    <property type="project" value="EnsemblFungi"/>
</dbReference>
<dbReference type="InterPro" id="IPR033124">
    <property type="entry name" value="Ser_caboxypep_his_AS"/>
</dbReference>
<dbReference type="GO" id="GO:0006915">
    <property type="term" value="P:apoptotic process"/>
    <property type="evidence" value="ECO:0007669"/>
    <property type="project" value="UniProtKB-KW"/>
</dbReference>
<evidence type="ECO:0000256" key="2">
    <source>
        <dbReference type="ARBA" id="ARBA00004393"/>
    </source>
</evidence>
<proteinExistence type="inferred from homology"/>
<feature type="region of interest" description="Disordered" evidence="18">
    <location>
        <begin position="625"/>
        <end position="651"/>
    </location>
</feature>
<evidence type="ECO:0000256" key="12">
    <source>
        <dbReference type="ARBA" id="ARBA00023136"/>
    </source>
</evidence>
<keyword evidence="4" id="KW-0121">Carboxypeptidase</keyword>
<keyword evidence="8" id="KW-0732">Signal</keyword>
<evidence type="ECO:0000256" key="15">
    <source>
        <dbReference type="ARBA" id="ARBA00040403"/>
    </source>
</evidence>
<dbReference type="PANTHER" id="PTHR11802:SF190">
    <property type="entry name" value="PHEROMONE-PROCESSING CARBOXYPEPTIDASE KEX1"/>
    <property type="match status" value="1"/>
</dbReference>
<evidence type="ECO:0000256" key="4">
    <source>
        <dbReference type="ARBA" id="ARBA00022645"/>
    </source>
</evidence>
<accession>A0A1E4TXL2</accession>
<evidence type="ECO:0000256" key="16">
    <source>
        <dbReference type="ARBA" id="ARBA00040628"/>
    </source>
</evidence>
<keyword evidence="9" id="KW-0378">Hydrolase</keyword>
<evidence type="ECO:0000256" key="3">
    <source>
        <dbReference type="ARBA" id="ARBA00009431"/>
    </source>
</evidence>
<feature type="region of interest" description="Disordered" evidence="18">
    <location>
        <begin position="504"/>
        <end position="533"/>
    </location>
</feature>
<dbReference type="SUPFAM" id="SSF53474">
    <property type="entry name" value="alpha/beta-Hydrolases"/>
    <property type="match status" value="1"/>
</dbReference>
<evidence type="ECO:0000256" key="11">
    <source>
        <dbReference type="ARBA" id="ARBA00023034"/>
    </source>
</evidence>
<evidence type="ECO:0000256" key="9">
    <source>
        <dbReference type="ARBA" id="ARBA00022801"/>
    </source>
</evidence>
<dbReference type="AlphaFoldDB" id="A0A1E4TXL2"/>
<dbReference type="GO" id="GO:0004185">
    <property type="term" value="F:serine-type carboxypeptidase activity"/>
    <property type="evidence" value="ECO:0007669"/>
    <property type="project" value="UniProtKB-EC"/>
</dbReference>
<evidence type="ECO:0000256" key="7">
    <source>
        <dbReference type="ARBA" id="ARBA00022703"/>
    </source>
</evidence>
<keyword evidence="11" id="KW-0333">Golgi apparatus</keyword>
<dbReference type="InterPro" id="IPR001563">
    <property type="entry name" value="Peptidase_S10"/>
</dbReference>
<dbReference type="OrthoDB" id="443318at2759"/>
<keyword evidence="21" id="KW-1185">Reference proteome</keyword>
<dbReference type="EMBL" id="KV454013">
    <property type="protein sequence ID" value="ODV96469.1"/>
    <property type="molecule type" value="Genomic_DNA"/>
</dbReference>
<dbReference type="PANTHER" id="PTHR11802">
    <property type="entry name" value="SERINE PROTEASE FAMILY S10 SERINE CARBOXYPEPTIDASE"/>
    <property type="match status" value="1"/>
</dbReference>
<feature type="compositionally biased region" description="Low complexity" evidence="18">
    <location>
        <begin position="700"/>
        <end position="726"/>
    </location>
</feature>
<evidence type="ECO:0000256" key="5">
    <source>
        <dbReference type="ARBA" id="ARBA00022670"/>
    </source>
</evidence>
<keyword evidence="5" id="KW-0645">Protease</keyword>
<evidence type="ECO:0000256" key="17">
    <source>
        <dbReference type="ARBA" id="ARBA00042717"/>
    </source>
</evidence>
<dbReference type="Gene3D" id="3.40.50.1820">
    <property type="entry name" value="alpha/beta hydrolase"/>
    <property type="match status" value="1"/>
</dbReference>
<dbReference type="PRINTS" id="PR00724">
    <property type="entry name" value="CRBOXYPTASEC"/>
</dbReference>
<evidence type="ECO:0000256" key="10">
    <source>
        <dbReference type="ARBA" id="ARBA00022989"/>
    </source>
</evidence>